<comment type="caution">
    <text evidence="2">The sequence shown here is derived from an EMBL/GenBank/DDBJ whole genome shotgun (WGS) entry which is preliminary data.</text>
</comment>
<proteinExistence type="predicted"/>
<name>A0ABR2JSV5_9EUKA</name>
<accession>A0ABR2JSV5</accession>
<evidence type="ECO:0000313" key="2">
    <source>
        <dbReference type="EMBL" id="KAK8881814.1"/>
    </source>
</evidence>
<protein>
    <submittedName>
        <fullName evidence="2">Uncharacterized protein</fullName>
    </submittedName>
</protein>
<feature type="compositionally biased region" description="Low complexity" evidence="1">
    <location>
        <begin position="43"/>
        <end position="55"/>
    </location>
</feature>
<organism evidence="2 3">
    <name type="scientific">Tritrichomonas musculus</name>
    <dbReference type="NCBI Taxonomy" id="1915356"/>
    <lineage>
        <taxon>Eukaryota</taxon>
        <taxon>Metamonada</taxon>
        <taxon>Parabasalia</taxon>
        <taxon>Tritrichomonadida</taxon>
        <taxon>Tritrichomonadidae</taxon>
        <taxon>Tritrichomonas</taxon>
    </lineage>
</organism>
<evidence type="ECO:0000256" key="1">
    <source>
        <dbReference type="SAM" id="MobiDB-lite"/>
    </source>
</evidence>
<sequence length="165" mass="19990">MNGRDNVGNPQSRRYYQDTGRSYPPHNWNPNTDFQRYDRKNRTNNNNNFRSSNYRGYDPYWQQSRYQDNVSDPNGYANYRRFEKDNYRYPPRFDQRRQSQEDKPIFEYHRQQQIYPSQSKSSLSSDDQLRAKIDEAISIVSEQKKMNKVLGIYQAPVHSIPNQWD</sequence>
<feature type="compositionally biased region" description="Basic and acidic residues" evidence="1">
    <location>
        <begin position="80"/>
        <end position="100"/>
    </location>
</feature>
<feature type="region of interest" description="Disordered" evidence="1">
    <location>
        <begin position="1"/>
        <end position="100"/>
    </location>
</feature>
<keyword evidence="3" id="KW-1185">Reference proteome</keyword>
<gene>
    <name evidence="2" type="ORF">M9Y10_044450</name>
</gene>
<dbReference type="EMBL" id="JAPFFF010000009">
    <property type="protein sequence ID" value="KAK8881814.1"/>
    <property type="molecule type" value="Genomic_DNA"/>
</dbReference>
<reference evidence="2 3" key="1">
    <citation type="submission" date="2024-04" db="EMBL/GenBank/DDBJ databases">
        <title>Tritrichomonas musculus Genome.</title>
        <authorList>
            <person name="Alves-Ferreira E."/>
            <person name="Grigg M."/>
            <person name="Lorenzi H."/>
            <person name="Galac M."/>
        </authorList>
    </citation>
    <scope>NUCLEOTIDE SEQUENCE [LARGE SCALE GENOMIC DNA]</scope>
    <source>
        <strain evidence="2 3">EAF2021</strain>
    </source>
</reference>
<evidence type="ECO:0000313" key="3">
    <source>
        <dbReference type="Proteomes" id="UP001470230"/>
    </source>
</evidence>
<feature type="compositionally biased region" description="Polar residues" evidence="1">
    <location>
        <begin position="61"/>
        <end position="72"/>
    </location>
</feature>
<dbReference type="Proteomes" id="UP001470230">
    <property type="component" value="Unassembled WGS sequence"/>
</dbReference>